<dbReference type="Pfam" id="PF00563">
    <property type="entry name" value="EAL"/>
    <property type="match status" value="1"/>
</dbReference>
<dbReference type="EMBL" id="MLJW01001362">
    <property type="protein sequence ID" value="OIQ78648.1"/>
    <property type="molecule type" value="Genomic_DNA"/>
</dbReference>
<dbReference type="InterPro" id="IPR013767">
    <property type="entry name" value="PAS_fold"/>
</dbReference>
<dbReference type="PROSITE" id="PS50112">
    <property type="entry name" value="PAS"/>
    <property type="match status" value="1"/>
</dbReference>
<dbReference type="Gene3D" id="3.30.450.20">
    <property type="entry name" value="PAS domain"/>
    <property type="match status" value="1"/>
</dbReference>
<dbReference type="CDD" id="cd01948">
    <property type="entry name" value="EAL"/>
    <property type="match status" value="1"/>
</dbReference>
<evidence type="ECO:0000313" key="5">
    <source>
        <dbReference type="EMBL" id="OIQ78648.1"/>
    </source>
</evidence>
<dbReference type="SUPFAM" id="SSF55785">
    <property type="entry name" value="PYP-like sensor domain (PAS domain)"/>
    <property type="match status" value="1"/>
</dbReference>
<feature type="transmembrane region" description="Helical" evidence="1">
    <location>
        <begin position="243"/>
        <end position="263"/>
    </location>
</feature>
<dbReference type="InterPro" id="IPR000700">
    <property type="entry name" value="PAS-assoc_C"/>
</dbReference>
<feature type="transmembrane region" description="Helical" evidence="1">
    <location>
        <begin position="113"/>
        <end position="135"/>
    </location>
</feature>
<name>A0A1J5Q5K5_9ZZZZ</name>
<gene>
    <name evidence="5" type="primary">cph2_77</name>
    <name evidence="5" type="ORF">GALL_396400</name>
</gene>
<dbReference type="SMART" id="SM00086">
    <property type="entry name" value="PAC"/>
    <property type="match status" value="1"/>
</dbReference>
<dbReference type="InterPro" id="IPR035919">
    <property type="entry name" value="EAL_sf"/>
</dbReference>
<comment type="caution">
    <text evidence="5">The sequence shown here is derived from an EMBL/GenBank/DDBJ whole genome shotgun (WGS) entry which is preliminary data.</text>
</comment>
<dbReference type="SMART" id="SM00091">
    <property type="entry name" value="PAS"/>
    <property type="match status" value="1"/>
</dbReference>
<dbReference type="InterPro" id="IPR001633">
    <property type="entry name" value="EAL_dom"/>
</dbReference>
<feature type="domain" description="PAS" evidence="2">
    <location>
        <begin position="378"/>
        <end position="423"/>
    </location>
</feature>
<sequence>MVRACRSDEAGGARLERRRALSAVGLRAVRVIDGGQPGRAREPVWVAATRDRFLVRPVIARTFAVYVLVVVVAALIAPAAPEGVWLWAYGGVGAFALTALGVGVRVHHPGRRGAWLALFAAVCLSLVGDVMSSLVDGHGLLLTHASGPLAVGVVGDVVLAGAVVALTWTSGRAAVIAVTDAWIAGILAGLCIWAALLVWLPTARRNADVLTLTGYSLVTVVALAAAFPLLFSGPKRIGSPLLLVAGVAALMVSGTAGGIALLAGSDQLGTWYGAGTLAGYGLLGTAALAPSMSRIGAKAAGGVRTTPGTGRIEVVLVGLALVIPLTLQLLKLPNAGGFSPNAEGTIDLTFTIFEVALVALVVVRMTLANSDRRRAGSELLRLAAAIEQTGDAVWICDDANRVRYANPAFTVMSGWSLKEILGRDQRVVDGGQHSPEFWSDVAHVVNAAGVWRGEVTNRRRDGTLVELDATISVIRDENDNITGCVHTDRDVTRERELESAVAREAREHAAVEASLAHIRPDSSVGDIAKAACAELRRLDGVRAAAVIDLTVGAESILAMSGLNRHAFELTPSGVGELGDYLRANLAQGPCLLAYASHPHSPRVQEQEPGENLPLLVAYAPLVSEGQIFGALAISASDSNAAGALGARLTLLGTLTAVLAPLLRARLDDLHATNDAATSIRAILAERLFSPVFQPIVELASGAIVGFEALTRFTDGRRPDVVFAQAHRAGLGNDLERATLVAALGAARDLPADAYLTLNMSPDFLTSAEPVRLLDGVRRALVIEVTEHEVIEDYTRLRAHLAALRPRVRLAIDDAGAGYASLRHILELEPEIVKLDIAIVRAVDTDPGRRALVDGMKYFADKRQITLIAEGVETATELAALREIGIPNAQGFFLARPAPADAQARADT</sequence>
<feature type="transmembrane region" description="Helical" evidence="1">
    <location>
        <begin position="181"/>
        <end position="200"/>
    </location>
</feature>
<feature type="transmembrane region" description="Helical" evidence="1">
    <location>
        <begin position="147"/>
        <end position="169"/>
    </location>
</feature>
<proteinExistence type="predicted"/>
<keyword evidence="1" id="KW-1133">Transmembrane helix</keyword>
<dbReference type="CDD" id="cd00130">
    <property type="entry name" value="PAS"/>
    <property type="match status" value="1"/>
</dbReference>
<accession>A0A1J5Q5K5</accession>
<dbReference type="InterPro" id="IPR035965">
    <property type="entry name" value="PAS-like_dom_sf"/>
</dbReference>
<feature type="transmembrane region" description="Helical" evidence="1">
    <location>
        <begin position="310"/>
        <end position="330"/>
    </location>
</feature>
<feature type="transmembrane region" description="Helical" evidence="1">
    <location>
        <begin position="58"/>
        <end position="80"/>
    </location>
</feature>
<dbReference type="PROSITE" id="PS50883">
    <property type="entry name" value="EAL"/>
    <property type="match status" value="1"/>
</dbReference>
<feature type="transmembrane region" description="Helical" evidence="1">
    <location>
        <begin position="212"/>
        <end position="231"/>
    </location>
</feature>
<dbReference type="Gene3D" id="3.20.20.450">
    <property type="entry name" value="EAL domain"/>
    <property type="match status" value="1"/>
</dbReference>
<evidence type="ECO:0000259" key="4">
    <source>
        <dbReference type="PROSITE" id="PS50883"/>
    </source>
</evidence>
<dbReference type="SUPFAM" id="SSF141868">
    <property type="entry name" value="EAL domain-like"/>
    <property type="match status" value="1"/>
</dbReference>
<evidence type="ECO:0000256" key="1">
    <source>
        <dbReference type="SAM" id="Phobius"/>
    </source>
</evidence>
<dbReference type="InterPro" id="IPR000014">
    <property type="entry name" value="PAS"/>
</dbReference>
<feature type="transmembrane region" description="Helical" evidence="1">
    <location>
        <begin position="350"/>
        <end position="367"/>
    </location>
</feature>
<dbReference type="Pfam" id="PF00989">
    <property type="entry name" value="PAS"/>
    <property type="match status" value="1"/>
</dbReference>
<protein>
    <submittedName>
        <fullName evidence="5">Phytochrome-like protein cph2</fullName>
    </submittedName>
</protein>
<dbReference type="PANTHER" id="PTHR44757:SF2">
    <property type="entry name" value="BIOFILM ARCHITECTURE MAINTENANCE PROTEIN MBAA"/>
    <property type="match status" value="1"/>
</dbReference>
<dbReference type="PROSITE" id="PS50113">
    <property type="entry name" value="PAC"/>
    <property type="match status" value="1"/>
</dbReference>
<keyword evidence="1" id="KW-0812">Transmembrane</keyword>
<reference evidence="5" key="1">
    <citation type="submission" date="2016-10" db="EMBL/GenBank/DDBJ databases">
        <title>Sequence of Gallionella enrichment culture.</title>
        <authorList>
            <person name="Poehlein A."/>
            <person name="Muehling M."/>
            <person name="Daniel R."/>
        </authorList>
    </citation>
    <scope>NUCLEOTIDE SEQUENCE</scope>
</reference>
<keyword evidence="1" id="KW-0472">Membrane</keyword>
<feature type="domain" description="EAL" evidence="4">
    <location>
        <begin position="672"/>
        <end position="907"/>
    </location>
</feature>
<feature type="transmembrane region" description="Helical" evidence="1">
    <location>
        <begin position="269"/>
        <end position="289"/>
    </location>
</feature>
<dbReference type="AlphaFoldDB" id="A0A1J5Q5K5"/>
<feature type="domain" description="PAC" evidence="3">
    <location>
        <begin position="451"/>
        <end position="503"/>
    </location>
</feature>
<dbReference type="GO" id="GO:0006355">
    <property type="term" value="P:regulation of DNA-templated transcription"/>
    <property type="evidence" value="ECO:0007669"/>
    <property type="project" value="InterPro"/>
</dbReference>
<feature type="transmembrane region" description="Helical" evidence="1">
    <location>
        <begin position="86"/>
        <end position="106"/>
    </location>
</feature>
<dbReference type="PANTHER" id="PTHR44757">
    <property type="entry name" value="DIGUANYLATE CYCLASE DGCP"/>
    <property type="match status" value="1"/>
</dbReference>
<dbReference type="NCBIfam" id="TIGR00229">
    <property type="entry name" value="sensory_box"/>
    <property type="match status" value="1"/>
</dbReference>
<organism evidence="5">
    <name type="scientific">mine drainage metagenome</name>
    <dbReference type="NCBI Taxonomy" id="410659"/>
    <lineage>
        <taxon>unclassified sequences</taxon>
        <taxon>metagenomes</taxon>
        <taxon>ecological metagenomes</taxon>
    </lineage>
</organism>
<dbReference type="InterPro" id="IPR052155">
    <property type="entry name" value="Biofilm_reg_signaling"/>
</dbReference>
<dbReference type="SMART" id="SM00052">
    <property type="entry name" value="EAL"/>
    <property type="match status" value="1"/>
</dbReference>
<evidence type="ECO:0000259" key="3">
    <source>
        <dbReference type="PROSITE" id="PS50113"/>
    </source>
</evidence>
<dbReference type="InterPro" id="IPR001610">
    <property type="entry name" value="PAC"/>
</dbReference>
<evidence type="ECO:0000259" key="2">
    <source>
        <dbReference type="PROSITE" id="PS50112"/>
    </source>
</evidence>